<dbReference type="Gene3D" id="1.10.10.60">
    <property type="entry name" value="Homeodomain-like"/>
    <property type="match status" value="1"/>
</dbReference>
<name>A0A9P0DAE0_9CUCU</name>
<proteinExistence type="predicted"/>
<evidence type="ECO:0000313" key="2">
    <source>
        <dbReference type="EMBL" id="CAH1114779.1"/>
    </source>
</evidence>
<keyword evidence="3" id="KW-1185">Reference proteome</keyword>
<dbReference type="Pfam" id="PF13837">
    <property type="entry name" value="Myb_DNA-bind_4"/>
    <property type="match status" value="1"/>
</dbReference>
<dbReference type="AlphaFoldDB" id="A0A9P0DAE0"/>
<protein>
    <recommendedName>
        <fullName evidence="1">Myb/SANT-like DNA-binding domain-containing protein</fullName>
    </recommendedName>
</protein>
<gene>
    <name evidence="2" type="ORF">PSYICH_LOCUS14890</name>
</gene>
<evidence type="ECO:0000313" key="3">
    <source>
        <dbReference type="Proteomes" id="UP001153636"/>
    </source>
</evidence>
<dbReference type="OrthoDB" id="10065625at2759"/>
<accession>A0A9P0DAE0</accession>
<organism evidence="2 3">
    <name type="scientific">Psylliodes chrysocephalus</name>
    <dbReference type="NCBI Taxonomy" id="3402493"/>
    <lineage>
        <taxon>Eukaryota</taxon>
        <taxon>Metazoa</taxon>
        <taxon>Ecdysozoa</taxon>
        <taxon>Arthropoda</taxon>
        <taxon>Hexapoda</taxon>
        <taxon>Insecta</taxon>
        <taxon>Pterygota</taxon>
        <taxon>Neoptera</taxon>
        <taxon>Endopterygota</taxon>
        <taxon>Coleoptera</taxon>
        <taxon>Polyphaga</taxon>
        <taxon>Cucujiformia</taxon>
        <taxon>Chrysomeloidea</taxon>
        <taxon>Chrysomelidae</taxon>
        <taxon>Galerucinae</taxon>
        <taxon>Alticini</taxon>
        <taxon>Psylliodes</taxon>
    </lineage>
</organism>
<sequence length="123" mass="15013">MSHQTRDETNQFLNEFLNFEKKDEESFFTREKILYLLNLHKINKTKVESGNLKNMKVLWEVVARDISNKYRVTVMPHKCENKFKVLERNYKKTKDNNNKTGRGRRTFEFEREFDELYGKKQQI</sequence>
<reference evidence="2" key="1">
    <citation type="submission" date="2022-01" db="EMBL/GenBank/DDBJ databases">
        <authorList>
            <person name="King R."/>
        </authorList>
    </citation>
    <scope>NUCLEOTIDE SEQUENCE</scope>
</reference>
<dbReference type="EMBL" id="OV651820">
    <property type="protein sequence ID" value="CAH1114779.1"/>
    <property type="molecule type" value="Genomic_DNA"/>
</dbReference>
<evidence type="ECO:0000259" key="1">
    <source>
        <dbReference type="Pfam" id="PF13837"/>
    </source>
</evidence>
<dbReference type="Proteomes" id="UP001153636">
    <property type="component" value="Chromosome 8"/>
</dbReference>
<dbReference type="InterPro" id="IPR044822">
    <property type="entry name" value="Myb_DNA-bind_4"/>
</dbReference>
<feature type="domain" description="Myb/SANT-like DNA-binding" evidence="1">
    <location>
        <begin position="27"/>
        <end position="115"/>
    </location>
</feature>